<dbReference type="EMBL" id="ML208317">
    <property type="protein sequence ID" value="TFK70161.1"/>
    <property type="molecule type" value="Genomic_DNA"/>
</dbReference>
<organism evidence="1 2">
    <name type="scientific">Pluteus cervinus</name>
    <dbReference type="NCBI Taxonomy" id="181527"/>
    <lineage>
        <taxon>Eukaryota</taxon>
        <taxon>Fungi</taxon>
        <taxon>Dikarya</taxon>
        <taxon>Basidiomycota</taxon>
        <taxon>Agaricomycotina</taxon>
        <taxon>Agaricomycetes</taxon>
        <taxon>Agaricomycetidae</taxon>
        <taxon>Agaricales</taxon>
        <taxon>Pluteineae</taxon>
        <taxon>Pluteaceae</taxon>
        <taxon>Pluteus</taxon>
    </lineage>
</organism>
<evidence type="ECO:0000313" key="2">
    <source>
        <dbReference type="Proteomes" id="UP000308600"/>
    </source>
</evidence>
<accession>A0ACD3AWK7</accession>
<name>A0ACD3AWK7_9AGAR</name>
<feature type="non-terminal residue" evidence="1">
    <location>
        <position position="88"/>
    </location>
</feature>
<keyword evidence="2" id="KW-1185">Reference proteome</keyword>
<proteinExistence type="predicted"/>
<evidence type="ECO:0000313" key="1">
    <source>
        <dbReference type="EMBL" id="TFK70161.1"/>
    </source>
</evidence>
<gene>
    <name evidence="1" type="ORF">BDN72DRAFT_724771</name>
</gene>
<dbReference type="Proteomes" id="UP000308600">
    <property type="component" value="Unassembled WGS sequence"/>
</dbReference>
<sequence>CKNCGRFGHSDKDCYSLGGAMEGQRPFRQGQRERAHQTRDVQEDEPMDTEHSYNFTQNSLPRDVVMNGNLMSFDAYDWVADSATTSHI</sequence>
<feature type="non-terminal residue" evidence="1">
    <location>
        <position position="1"/>
    </location>
</feature>
<protein>
    <submittedName>
        <fullName evidence="1">Uncharacterized protein</fullName>
    </submittedName>
</protein>
<reference evidence="1 2" key="1">
    <citation type="journal article" date="2019" name="Nat. Ecol. Evol.">
        <title>Megaphylogeny resolves global patterns of mushroom evolution.</title>
        <authorList>
            <person name="Varga T."/>
            <person name="Krizsan K."/>
            <person name="Foldi C."/>
            <person name="Dima B."/>
            <person name="Sanchez-Garcia M."/>
            <person name="Sanchez-Ramirez S."/>
            <person name="Szollosi G.J."/>
            <person name="Szarkandi J.G."/>
            <person name="Papp V."/>
            <person name="Albert L."/>
            <person name="Andreopoulos W."/>
            <person name="Angelini C."/>
            <person name="Antonin V."/>
            <person name="Barry K.W."/>
            <person name="Bougher N.L."/>
            <person name="Buchanan P."/>
            <person name="Buyck B."/>
            <person name="Bense V."/>
            <person name="Catcheside P."/>
            <person name="Chovatia M."/>
            <person name="Cooper J."/>
            <person name="Damon W."/>
            <person name="Desjardin D."/>
            <person name="Finy P."/>
            <person name="Geml J."/>
            <person name="Haridas S."/>
            <person name="Hughes K."/>
            <person name="Justo A."/>
            <person name="Karasinski D."/>
            <person name="Kautmanova I."/>
            <person name="Kiss B."/>
            <person name="Kocsube S."/>
            <person name="Kotiranta H."/>
            <person name="LaButti K.M."/>
            <person name="Lechner B.E."/>
            <person name="Liimatainen K."/>
            <person name="Lipzen A."/>
            <person name="Lukacs Z."/>
            <person name="Mihaltcheva S."/>
            <person name="Morgado L.N."/>
            <person name="Niskanen T."/>
            <person name="Noordeloos M.E."/>
            <person name="Ohm R.A."/>
            <person name="Ortiz-Santana B."/>
            <person name="Ovrebo C."/>
            <person name="Racz N."/>
            <person name="Riley R."/>
            <person name="Savchenko A."/>
            <person name="Shiryaev A."/>
            <person name="Soop K."/>
            <person name="Spirin V."/>
            <person name="Szebenyi C."/>
            <person name="Tomsovsky M."/>
            <person name="Tulloss R.E."/>
            <person name="Uehling J."/>
            <person name="Grigoriev I.V."/>
            <person name="Vagvolgyi C."/>
            <person name="Papp T."/>
            <person name="Martin F.M."/>
            <person name="Miettinen O."/>
            <person name="Hibbett D.S."/>
            <person name="Nagy L.G."/>
        </authorList>
    </citation>
    <scope>NUCLEOTIDE SEQUENCE [LARGE SCALE GENOMIC DNA]</scope>
    <source>
        <strain evidence="1 2">NL-1719</strain>
    </source>
</reference>